<dbReference type="STRING" id="2316362.A0A4Q2DGA3"/>
<protein>
    <submittedName>
        <fullName evidence="2">Uncharacterized protein</fullName>
    </submittedName>
</protein>
<dbReference type="PANTHER" id="PTHR33096">
    <property type="entry name" value="CXC2 DOMAIN-CONTAINING PROTEIN"/>
    <property type="match status" value="1"/>
</dbReference>
<keyword evidence="3" id="KW-1185">Reference proteome</keyword>
<comment type="caution">
    <text evidence="2">The sequence shown here is derived from an EMBL/GenBank/DDBJ whole genome shotgun (WGS) entry which is preliminary data.</text>
</comment>
<dbReference type="AlphaFoldDB" id="A0A4Q2DGA3"/>
<organism evidence="2 3">
    <name type="scientific">Candolleomyces aberdarensis</name>
    <dbReference type="NCBI Taxonomy" id="2316362"/>
    <lineage>
        <taxon>Eukaryota</taxon>
        <taxon>Fungi</taxon>
        <taxon>Dikarya</taxon>
        <taxon>Basidiomycota</taxon>
        <taxon>Agaricomycotina</taxon>
        <taxon>Agaricomycetes</taxon>
        <taxon>Agaricomycetidae</taxon>
        <taxon>Agaricales</taxon>
        <taxon>Agaricineae</taxon>
        <taxon>Psathyrellaceae</taxon>
        <taxon>Candolleomyces</taxon>
    </lineage>
</organism>
<gene>
    <name evidence="2" type="ORF">EST38_g6987</name>
</gene>
<dbReference type="Pfam" id="PF18758">
    <property type="entry name" value="KDZ"/>
    <property type="match status" value="1"/>
</dbReference>
<evidence type="ECO:0000256" key="1">
    <source>
        <dbReference type="SAM" id="MobiDB-lite"/>
    </source>
</evidence>
<reference evidence="2 3" key="1">
    <citation type="submission" date="2019-01" db="EMBL/GenBank/DDBJ databases">
        <title>Draft genome sequence of Psathyrella aberdarensis IHI B618.</title>
        <authorList>
            <person name="Buettner E."/>
            <person name="Kellner H."/>
        </authorList>
    </citation>
    <scope>NUCLEOTIDE SEQUENCE [LARGE SCALE GENOMIC DNA]</scope>
    <source>
        <strain evidence="2 3">IHI B618</strain>
    </source>
</reference>
<dbReference type="OrthoDB" id="2665372at2759"/>
<evidence type="ECO:0000313" key="3">
    <source>
        <dbReference type="Proteomes" id="UP000290288"/>
    </source>
</evidence>
<accession>A0A4Q2DGA3</accession>
<proteinExistence type="predicted"/>
<sequence>MAPQGTSKGASRRLCLNTWDLDSLQKSVRRQKEVGRWSTIVRDIQHQQIIDAYPLHIDLGPQQREIFADLHQDNSQAQDMGDFGPGADIKETPATLSDIMSLGNVADAVLDAIYEQPVTRLQPGWGQRTTQFHENWGNIDDLASSAFAQWKASSAGPPMTTPRQLLSTDINFTMELIDMFTQETQLNVTVPDNETIVPHVIAQGYLATTPINPLVAILLQTLEFYKILRERKPSFSVEAFTKVLCDLYEIAMDGNDSQRRLKDKGTAGDVRELDDSDYIIPRLEVDQWARPESIDPSNPHPDATLEDEDMNHESAGVDSPTADDRVKECVKNWKAAQPDTHKKVMGIFDKTGWFACACQHGIILWVADMVQSGEQ</sequence>
<name>A0A4Q2DGA3_9AGAR</name>
<feature type="region of interest" description="Disordered" evidence="1">
    <location>
        <begin position="289"/>
        <end position="324"/>
    </location>
</feature>
<dbReference type="Proteomes" id="UP000290288">
    <property type="component" value="Unassembled WGS sequence"/>
</dbReference>
<evidence type="ECO:0000313" key="2">
    <source>
        <dbReference type="EMBL" id="RXW18867.1"/>
    </source>
</evidence>
<dbReference type="InterPro" id="IPR040521">
    <property type="entry name" value="KDZ"/>
</dbReference>
<dbReference type="PANTHER" id="PTHR33096:SF1">
    <property type="entry name" value="CXC1-LIKE CYSTEINE CLUSTER ASSOCIATED WITH KDZ TRANSPOSASES DOMAIN-CONTAINING PROTEIN"/>
    <property type="match status" value="1"/>
</dbReference>
<dbReference type="EMBL" id="SDEE01000236">
    <property type="protein sequence ID" value="RXW18867.1"/>
    <property type="molecule type" value="Genomic_DNA"/>
</dbReference>